<dbReference type="Proteomes" id="UP001054252">
    <property type="component" value="Unassembled WGS sequence"/>
</dbReference>
<comment type="caution">
    <text evidence="1">The sequence shown here is derived from an EMBL/GenBank/DDBJ whole genome shotgun (WGS) entry which is preliminary data.</text>
</comment>
<organism evidence="1 2">
    <name type="scientific">Rubroshorea leprosula</name>
    <dbReference type="NCBI Taxonomy" id="152421"/>
    <lineage>
        <taxon>Eukaryota</taxon>
        <taxon>Viridiplantae</taxon>
        <taxon>Streptophyta</taxon>
        <taxon>Embryophyta</taxon>
        <taxon>Tracheophyta</taxon>
        <taxon>Spermatophyta</taxon>
        <taxon>Magnoliopsida</taxon>
        <taxon>eudicotyledons</taxon>
        <taxon>Gunneridae</taxon>
        <taxon>Pentapetalae</taxon>
        <taxon>rosids</taxon>
        <taxon>malvids</taxon>
        <taxon>Malvales</taxon>
        <taxon>Dipterocarpaceae</taxon>
        <taxon>Rubroshorea</taxon>
    </lineage>
</organism>
<gene>
    <name evidence="1" type="ORF">SLEP1_g43814</name>
</gene>
<reference evidence="1 2" key="1">
    <citation type="journal article" date="2021" name="Commun. Biol.">
        <title>The genome of Shorea leprosula (Dipterocarpaceae) highlights the ecological relevance of drought in aseasonal tropical rainforests.</title>
        <authorList>
            <person name="Ng K.K.S."/>
            <person name="Kobayashi M.J."/>
            <person name="Fawcett J.A."/>
            <person name="Hatakeyama M."/>
            <person name="Paape T."/>
            <person name="Ng C.H."/>
            <person name="Ang C.C."/>
            <person name="Tnah L.H."/>
            <person name="Lee C.T."/>
            <person name="Nishiyama T."/>
            <person name="Sese J."/>
            <person name="O'Brien M.J."/>
            <person name="Copetti D."/>
            <person name="Mohd Noor M.I."/>
            <person name="Ong R.C."/>
            <person name="Putra M."/>
            <person name="Sireger I.Z."/>
            <person name="Indrioko S."/>
            <person name="Kosugi Y."/>
            <person name="Izuno A."/>
            <person name="Isagi Y."/>
            <person name="Lee S.L."/>
            <person name="Shimizu K.K."/>
        </authorList>
    </citation>
    <scope>NUCLEOTIDE SEQUENCE [LARGE SCALE GENOMIC DNA]</scope>
    <source>
        <strain evidence="1">214</strain>
    </source>
</reference>
<accession>A0AAV5LEI6</accession>
<proteinExistence type="predicted"/>
<name>A0AAV5LEI6_9ROSI</name>
<evidence type="ECO:0000313" key="1">
    <source>
        <dbReference type="EMBL" id="GKV35564.1"/>
    </source>
</evidence>
<keyword evidence="2" id="KW-1185">Reference proteome</keyword>
<dbReference type="AlphaFoldDB" id="A0AAV5LEI6"/>
<sequence length="45" mass="5006">MNNKVRNECNANAIVGFEWVTVLVSVVVDMVKRCMLVIGSLLKLV</sequence>
<dbReference type="EMBL" id="BPVZ01000111">
    <property type="protein sequence ID" value="GKV35564.1"/>
    <property type="molecule type" value="Genomic_DNA"/>
</dbReference>
<protein>
    <submittedName>
        <fullName evidence="1">Uncharacterized protein</fullName>
    </submittedName>
</protein>
<evidence type="ECO:0000313" key="2">
    <source>
        <dbReference type="Proteomes" id="UP001054252"/>
    </source>
</evidence>